<sequence>MLLLEQFQQRLGCCFIGFRNSLLVLHLNNNAFTGTNGLSELHLWISSNRDWVNALYELHLHNNAFTGSIPTEIGWLRWLSELHLHNNANSNRDWVVESVI</sequence>
<organism evidence="1">
    <name type="scientific">Pseudo-nitzschia australis</name>
    <dbReference type="NCBI Taxonomy" id="44445"/>
    <lineage>
        <taxon>Eukaryota</taxon>
        <taxon>Sar</taxon>
        <taxon>Stramenopiles</taxon>
        <taxon>Ochrophyta</taxon>
        <taxon>Bacillariophyta</taxon>
        <taxon>Bacillariophyceae</taxon>
        <taxon>Bacillariophycidae</taxon>
        <taxon>Bacillariales</taxon>
        <taxon>Bacillariaceae</taxon>
        <taxon>Pseudo-nitzschia</taxon>
    </lineage>
</organism>
<dbReference type="InterPro" id="IPR001611">
    <property type="entry name" value="Leu-rich_rpt"/>
</dbReference>
<accession>A0A7S4EJZ9</accession>
<protein>
    <submittedName>
        <fullName evidence="1">Uncharacterized protein</fullName>
    </submittedName>
</protein>
<reference evidence="1" key="1">
    <citation type="submission" date="2021-01" db="EMBL/GenBank/DDBJ databases">
        <authorList>
            <person name="Corre E."/>
            <person name="Pelletier E."/>
            <person name="Niang G."/>
            <person name="Scheremetjew M."/>
            <person name="Finn R."/>
            <person name="Kale V."/>
            <person name="Holt S."/>
            <person name="Cochrane G."/>
            <person name="Meng A."/>
            <person name="Brown T."/>
            <person name="Cohen L."/>
        </authorList>
    </citation>
    <scope>NUCLEOTIDE SEQUENCE</scope>
    <source>
        <strain evidence="1">10249 10 AB</strain>
    </source>
</reference>
<name>A0A7S4EJZ9_9STRA</name>
<dbReference type="EMBL" id="HBIX01015559">
    <property type="protein sequence ID" value="CAE0718539.1"/>
    <property type="molecule type" value="Transcribed_RNA"/>
</dbReference>
<gene>
    <name evidence="1" type="ORF">PAUS00366_LOCUS11293</name>
</gene>
<proteinExistence type="predicted"/>
<dbReference type="SUPFAM" id="SSF52058">
    <property type="entry name" value="L domain-like"/>
    <property type="match status" value="1"/>
</dbReference>
<dbReference type="Pfam" id="PF00560">
    <property type="entry name" value="LRR_1"/>
    <property type="match status" value="1"/>
</dbReference>
<evidence type="ECO:0000313" key="1">
    <source>
        <dbReference type="EMBL" id="CAE0718539.1"/>
    </source>
</evidence>
<dbReference type="InterPro" id="IPR032675">
    <property type="entry name" value="LRR_dom_sf"/>
</dbReference>
<dbReference type="AlphaFoldDB" id="A0A7S4EJZ9"/>
<dbReference type="Gene3D" id="3.80.10.10">
    <property type="entry name" value="Ribonuclease Inhibitor"/>
    <property type="match status" value="1"/>
</dbReference>